<dbReference type="GO" id="GO:0070179">
    <property type="term" value="P:D-serine biosynthetic process"/>
    <property type="evidence" value="ECO:0007669"/>
    <property type="project" value="TreeGrafter"/>
</dbReference>
<dbReference type="SUPFAM" id="SSF53686">
    <property type="entry name" value="Tryptophan synthase beta subunit-like PLP-dependent enzymes"/>
    <property type="match status" value="1"/>
</dbReference>
<dbReference type="GO" id="GO:0030170">
    <property type="term" value="F:pyridoxal phosphate binding"/>
    <property type="evidence" value="ECO:0007669"/>
    <property type="project" value="InterPro"/>
</dbReference>
<evidence type="ECO:0000256" key="3">
    <source>
        <dbReference type="ARBA" id="ARBA00001936"/>
    </source>
</evidence>
<comment type="cofactor">
    <cofactor evidence="3">
        <name>Mn(2+)</name>
        <dbReference type="ChEBI" id="CHEBI:29035"/>
    </cofactor>
</comment>
<keyword evidence="7" id="KW-0663">Pyridoxal phosphate</keyword>
<evidence type="ECO:0000256" key="6">
    <source>
        <dbReference type="ARBA" id="ARBA00022842"/>
    </source>
</evidence>
<evidence type="ECO:0000256" key="4">
    <source>
        <dbReference type="ARBA" id="ARBA00001946"/>
    </source>
</evidence>
<dbReference type="CDD" id="cd01562">
    <property type="entry name" value="Thr-dehyd"/>
    <property type="match status" value="1"/>
</dbReference>
<dbReference type="FunFam" id="3.40.50.1100:FF:000041">
    <property type="entry name" value="Threonine ammonia-lyase, variant"/>
    <property type="match status" value="1"/>
</dbReference>
<evidence type="ECO:0000256" key="8">
    <source>
        <dbReference type="ARBA" id="ARBA00023239"/>
    </source>
</evidence>
<organism evidence="10">
    <name type="scientific">marine metagenome</name>
    <dbReference type="NCBI Taxonomy" id="408172"/>
    <lineage>
        <taxon>unclassified sequences</taxon>
        <taxon>metagenomes</taxon>
        <taxon>ecological metagenomes</taxon>
    </lineage>
</organism>
<evidence type="ECO:0000256" key="5">
    <source>
        <dbReference type="ARBA" id="ARBA00010869"/>
    </source>
</evidence>
<dbReference type="PANTHER" id="PTHR43050">
    <property type="entry name" value="SERINE / THREONINE RACEMASE FAMILY MEMBER"/>
    <property type="match status" value="1"/>
</dbReference>
<dbReference type="GO" id="GO:0005524">
    <property type="term" value="F:ATP binding"/>
    <property type="evidence" value="ECO:0007669"/>
    <property type="project" value="TreeGrafter"/>
</dbReference>
<feature type="domain" description="Tryptophan synthase beta chain-like PALP" evidence="9">
    <location>
        <begin position="14"/>
        <end position="302"/>
    </location>
</feature>
<dbReference type="InterPro" id="IPR001926">
    <property type="entry name" value="TrpB-like_PALP"/>
</dbReference>
<dbReference type="GO" id="GO:0003941">
    <property type="term" value="F:L-serine ammonia-lyase activity"/>
    <property type="evidence" value="ECO:0007669"/>
    <property type="project" value="TreeGrafter"/>
</dbReference>
<comment type="cofactor">
    <cofactor evidence="4">
        <name>Mg(2+)</name>
        <dbReference type="ChEBI" id="CHEBI:18420"/>
    </cofactor>
</comment>
<gene>
    <name evidence="10" type="ORF">METZ01_LOCUS92954</name>
</gene>
<dbReference type="GO" id="GO:0018114">
    <property type="term" value="F:threonine racemase activity"/>
    <property type="evidence" value="ECO:0007669"/>
    <property type="project" value="TreeGrafter"/>
</dbReference>
<name>A0A381VIH7_9ZZZZ</name>
<comment type="similarity">
    <text evidence="5">Belongs to the serine/threonine dehydratase family.</text>
</comment>
<keyword evidence="8" id="KW-0456">Lyase</keyword>
<dbReference type="PROSITE" id="PS00165">
    <property type="entry name" value="DEHYDRATASE_SER_THR"/>
    <property type="match status" value="1"/>
</dbReference>
<comment type="cofactor">
    <cofactor evidence="2">
        <name>pyridoxal 5'-phosphate</name>
        <dbReference type="ChEBI" id="CHEBI:597326"/>
    </cofactor>
</comment>
<accession>A0A381VIH7</accession>
<proteinExistence type="inferred from homology"/>
<dbReference type="InterPro" id="IPR000634">
    <property type="entry name" value="Ser/Thr_deHydtase_PyrdxlP-BS"/>
</dbReference>
<reference evidence="10" key="1">
    <citation type="submission" date="2018-05" db="EMBL/GenBank/DDBJ databases">
        <authorList>
            <person name="Lanie J.A."/>
            <person name="Ng W.-L."/>
            <person name="Kazmierczak K.M."/>
            <person name="Andrzejewski T.M."/>
            <person name="Davidsen T.M."/>
            <person name="Wayne K.J."/>
            <person name="Tettelin H."/>
            <person name="Glass J.I."/>
            <person name="Rusch D."/>
            <person name="Podicherti R."/>
            <person name="Tsui H.-C.T."/>
            <person name="Winkler M.E."/>
        </authorList>
    </citation>
    <scope>NUCLEOTIDE SEQUENCE</scope>
</reference>
<sequence length="314" mass="34458">MVNFKHIKSAHHRISNFIHNTPILTCENINTETKTSIFFKCDNFQKTGSFKIRGATNTILQLSKKQLTNGVITTSSGNHGAAVSSAASKLGASIKVIMPDNSPKFKVDNVQRYGGEIIFCEPNIKARENTLKKMVQETAATIVHPYNDEKIIAGQGTAAKELLESIPDLDVIIAPVSGGGLLAGTLLAAKNINPNIKVYGAEPKNADDAYRSIKNKKIVFNKTTDTIADGLRAQVGTITFPIIQKYVDGIILVSEEMIIQSMRMIWQRLKIIIEPSCSIVLAALLIKNEQFYNKRIGLILTGGNVDLDTLPWNH</sequence>
<evidence type="ECO:0000256" key="2">
    <source>
        <dbReference type="ARBA" id="ARBA00001933"/>
    </source>
</evidence>
<evidence type="ECO:0000313" key="10">
    <source>
        <dbReference type="EMBL" id="SVA40100.1"/>
    </source>
</evidence>
<dbReference type="PANTHER" id="PTHR43050:SF1">
    <property type="entry name" value="SERINE RACEMASE"/>
    <property type="match status" value="1"/>
</dbReference>
<evidence type="ECO:0000256" key="7">
    <source>
        <dbReference type="ARBA" id="ARBA00022898"/>
    </source>
</evidence>
<dbReference type="Pfam" id="PF00291">
    <property type="entry name" value="PALP"/>
    <property type="match status" value="1"/>
</dbReference>
<dbReference type="Gene3D" id="3.40.50.1100">
    <property type="match status" value="2"/>
</dbReference>
<dbReference type="AlphaFoldDB" id="A0A381VIH7"/>
<evidence type="ECO:0000259" key="9">
    <source>
        <dbReference type="Pfam" id="PF00291"/>
    </source>
</evidence>
<evidence type="ECO:0000256" key="1">
    <source>
        <dbReference type="ARBA" id="ARBA00001913"/>
    </source>
</evidence>
<dbReference type="EMBL" id="UINC01008923">
    <property type="protein sequence ID" value="SVA40100.1"/>
    <property type="molecule type" value="Genomic_DNA"/>
</dbReference>
<dbReference type="GO" id="GO:0000287">
    <property type="term" value="F:magnesium ion binding"/>
    <property type="evidence" value="ECO:0007669"/>
    <property type="project" value="TreeGrafter"/>
</dbReference>
<comment type="cofactor">
    <cofactor evidence="1">
        <name>Ca(2+)</name>
        <dbReference type="ChEBI" id="CHEBI:29108"/>
    </cofactor>
</comment>
<keyword evidence="6" id="KW-0460">Magnesium</keyword>
<protein>
    <recommendedName>
        <fullName evidence="9">Tryptophan synthase beta chain-like PALP domain-containing protein</fullName>
    </recommendedName>
</protein>
<dbReference type="FunFam" id="3.40.50.1100:FF:000007">
    <property type="entry name" value="L-threonine dehydratase catabolic TdcB"/>
    <property type="match status" value="1"/>
</dbReference>
<dbReference type="InterPro" id="IPR036052">
    <property type="entry name" value="TrpB-like_PALP_sf"/>
</dbReference>
<dbReference type="GO" id="GO:0030378">
    <property type="term" value="F:serine racemase activity"/>
    <property type="evidence" value="ECO:0007669"/>
    <property type="project" value="TreeGrafter"/>
</dbReference>